<evidence type="ECO:0000313" key="2">
    <source>
        <dbReference type="Proteomes" id="UP000030437"/>
    </source>
</evidence>
<dbReference type="eggNOG" id="ENOG50331JZ">
    <property type="taxonomic scope" value="Bacteria"/>
</dbReference>
<dbReference type="OrthoDB" id="2988890at2"/>
<gene>
    <name evidence="1" type="ORF">CD32_12275</name>
</gene>
<evidence type="ECO:0000313" key="1">
    <source>
        <dbReference type="EMBL" id="KGR84364.1"/>
    </source>
</evidence>
<organism evidence="1 2">
    <name type="scientific">Lysinibacillus odysseyi 34hs-1 = NBRC 100172</name>
    <dbReference type="NCBI Taxonomy" id="1220589"/>
    <lineage>
        <taxon>Bacteria</taxon>
        <taxon>Bacillati</taxon>
        <taxon>Bacillota</taxon>
        <taxon>Bacilli</taxon>
        <taxon>Bacillales</taxon>
        <taxon>Bacillaceae</taxon>
        <taxon>Lysinibacillus</taxon>
    </lineage>
</organism>
<dbReference type="RefSeq" id="WP_036154987.1">
    <property type="nucleotide sequence ID" value="NZ_AVCX01000005.1"/>
</dbReference>
<comment type="caution">
    <text evidence="1">The sequence shown here is derived from an EMBL/GenBank/DDBJ whole genome shotgun (WGS) entry which is preliminary data.</text>
</comment>
<accession>A0A0A3II47</accession>
<dbReference type="InterPro" id="IPR036491">
    <property type="entry name" value="YugN-like_sf"/>
</dbReference>
<dbReference type="Gene3D" id="3.30.310.100">
    <property type="entry name" value="YugN-like"/>
    <property type="match status" value="1"/>
</dbReference>
<dbReference type="InterPro" id="IPR014967">
    <property type="entry name" value="Uncharacterised_YugN-like"/>
</dbReference>
<dbReference type="Proteomes" id="UP000030437">
    <property type="component" value="Unassembled WGS sequence"/>
</dbReference>
<dbReference type="SUPFAM" id="SSF160755">
    <property type="entry name" value="YugN-like"/>
    <property type="match status" value="1"/>
</dbReference>
<evidence type="ECO:0008006" key="3">
    <source>
        <dbReference type="Google" id="ProtNLM"/>
    </source>
</evidence>
<proteinExistence type="predicted"/>
<keyword evidence="2" id="KW-1185">Reference proteome</keyword>
<protein>
    <recommendedName>
        <fullName evidence="3">YugN-like family protein</fullName>
    </recommendedName>
</protein>
<dbReference type="STRING" id="1220589.CD32_12275"/>
<dbReference type="AlphaFoldDB" id="A0A0A3II47"/>
<dbReference type="Pfam" id="PF08868">
    <property type="entry name" value="YugN"/>
    <property type="match status" value="1"/>
</dbReference>
<reference evidence="1 2" key="1">
    <citation type="submission" date="2014-02" db="EMBL/GenBank/DDBJ databases">
        <title>Draft genome sequence of Lysinibacillus odysseyi NBRC 100172.</title>
        <authorList>
            <person name="Zhang F."/>
            <person name="Wang G."/>
            <person name="Zhang L."/>
        </authorList>
    </citation>
    <scope>NUCLEOTIDE SEQUENCE [LARGE SCALE GENOMIC DNA]</scope>
    <source>
        <strain evidence="1 2">NBRC 100172</strain>
    </source>
</reference>
<dbReference type="EMBL" id="JPVP01000056">
    <property type="protein sequence ID" value="KGR84364.1"/>
    <property type="molecule type" value="Genomic_DNA"/>
</dbReference>
<name>A0A0A3II47_9BACI</name>
<sequence length="144" mass="16656">MLRLESELNGKFAHYGQLRDKICKHGFCIGGNWDYHKGSFDTKIWCDREEGETIYLRMPFDVAQGELDGYNTVIRFKEPYIIKHVVHVGLDHDGSSFMDSTGFSQFQTPIDSDAPIINKNKWAHISEQLVNESVLPFVHMENIY</sequence>